<feature type="compositionally biased region" description="Basic and acidic residues" evidence="1">
    <location>
        <begin position="656"/>
        <end position="667"/>
    </location>
</feature>
<sequence length="1431" mass="158127">MFARRGWRGYVGHPLRDSRGGMLARAPSSSITRDVPDAALTARPLQFPTTGGGGRLTTSTVVPRSRYSLWWPILSTDRREGGRISSAGKVGIETTADSHEAMLLGYYDDTTKLFQQLNRVVSLNNIATTLIHLVQTNEAVYTGDSSVVAHQIVLGPAHDFREVVARRRRHGPDHPVSLPISLHAVSSTSHALRSISDTGQSYLHANRATHPNKSLDNSSPRKSKEDNPETASDSRLKSIGLRSLGINGNGVEKSGSNIGRKKSEAMLDREGNNSLQRKISSPLRGHRREPCPSPTSPEPTWNINSKTELRELRIVEDTDTSREINTNNNVSERSNLFNSTNSSIVNKHNILALEKSPSQSPEHKIRCLPTVAHYSSLANHSMKNGKRETSRSCSGSPVRHPSSILKKKSLDESHTVSKPVASQLPNHNNHMPVSILKRKTSKDEAVSSSPVTFSPSVIEPTSSRSKKQGILKKRASLDESEVMRRRSCSPDIANFGTDEGSDFKPILRYHRRSSLEELVRRTQSPDPHPHSILKRKTSREDGEIEDRTSCSPEPQGILKRKSFTGSSNCGNSNSPHVSIAASVIAAAAGIDPTDVFDNSEHMRPILKKKSSSEDSGTTDLMSEVPRPILKKKPSIEIEELDDRPKKPILKISSRKSSQEEREVDSVGRHVLLRGRSLGTDSLSGSDCDIMKPILKQPSIENVQSRERSSSPRPRLSFCDNEGLISSESALPGSPTFEGVALRRRQRPASIVGVVRSNSAAADSELTTILSKRRSLEYNHPPNLDGDEKGNVLSSKSAKIDLERPISPEGTRVERRLSVAERILTMESFFLEGSPPSTGAVPKQKAFHRDGKNKERFCTQPITMDEIQAFTRSESHQAFQKGILEIKSSMSNGLDIVSPSSVRSETQSSDVFSPASENSLLSSAEKVEGDVEAVLTARAMECERDDSEEKGSGLSRSNSVVAKASLFNQLEEQMKLSAEEAKSRRLPTRRAARFRDRKEEGNRFATQPVTSDEVQEAVRQSTSALEENKDEEKADEDDPSKYSLAERVRLFNQKIMEERLLKVPEGLVQRPLARKQVVSTRFKTAPVITEDVESARRISPLAASMSNPLNPKLSGILKNTRDPDSLRSVPAEPSSPCDDNSDEESENEMRGILKASATPPPGTQTPELESFRHLKSVLKKETSAMSGKKMHTRKTLPKTNDPLRSILKPESKDWSTGEAPSTSEDSESGSGLSGEETKPAVHLSGKTTRSGSGVDIVSILHNVEAHAKQQRQANNKINLVKEEKAMNKKNLSQEKENQKYTYQKNKATEIKTEITKKAVRDKLVGAEHRCSVHRKIESKQLSMEAKLSRKVVECPYGLKVVSNEKQKIGGVPESYEEKLRRQLDNQSSTNETTPPTSDGETSSSGGREVRRIIRNEAGVQRRKPVNKYHKER</sequence>
<feature type="compositionally biased region" description="Basic and acidic residues" evidence="1">
    <location>
        <begin position="261"/>
        <end position="271"/>
    </location>
</feature>
<feature type="compositionally biased region" description="Polar residues" evidence="1">
    <location>
        <begin position="1383"/>
        <end position="1404"/>
    </location>
</feature>
<feature type="region of interest" description="Disordered" evidence="1">
    <location>
        <begin position="1102"/>
        <end position="1251"/>
    </location>
</feature>
<reference evidence="2" key="1">
    <citation type="submission" date="2020-11" db="EMBL/GenBank/DDBJ databases">
        <authorList>
            <person name="Tran Van P."/>
        </authorList>
    </citation>
    <scope>NUCLEOTIDE SEQUENCE</scope>
</reference>
<accession>A0A7R9CJG6</accession>
<organism evidence="2">
    <name type="scientific">Timema cristinae</name>
    <name type="common">Walking stick</name>
    <dbReference type="NCBI Taxonomy" id="61476"/>
    <lineage>
        <taxon>Eukaryota</taxon>
        <taxon>Metazoa</taxon>
        <taxon>Ecdysozoa</taxon>
        <taxon>Arthropoda</taxon>
        <taxon>Hexapoda</taxon>
        <taxon>Insecta</taxon>
        <taxon>Pterygota</taxon>
        <taxon>Neoptera</taxon>
        <taxon>Polyneoptera</taxon>
        <taxon>Phasmatodea</taxon>
        <taxon>Timematodea</taxon>
        <taxon>Timematoidea</taxon>
        <taxon>Timematidae</taxon>
        <taxon>Timema</taxon>
    </lineage>
</organism>
<gene>
    <name evidence="2" type="ORF">TCEB3V08_LOCUS3364</name>
</gene>
<feature type="region of interest" description="Disordered" evidence="1">
    <location>
        <begin position="380"/>
        <end position="503"/>
    </location>
</feature>
<feature type="region of interest" description="Disordered" evidence="1">
    <location>
        <begin position="519"/>
        <end position="571"/>
    </location>
</feature>
<feature type="region of interest" description="Disordered" evidence="1">
    <location>
        <begin position="938"/>
        <end position="957"/>
    </location>
</feature>
<feature type="compositionally biased region" description="Basic and acidic residues" evidence="1">
    <location>
        <begin position="992"/>
        <end position="1001"/>
    </location>
</feature>
<name>A0A7R9CJG6_TIMCR</name>
<feature type="region of interest" description="Disordered" evidence="1">
    <location>
        <begin position="1364"/>
        <end position="1431"/>
    </location>
</feature>
<feature type="compositionally biased region" description="Basic and acidic residues" evidence="1">
    <location>
        <begin position="222"/>
        <end position="236"/>
    </location>
</feature>
<feature type="compositionally biased region" description="Basic and acidic residues" evidence="1">
    <location>
        <begin position="475"/>
        <end position="484"/>
    </location>
</feature>
<feature type="compositionally biased region" description="Polar residues" evidence="1">
    <location>
        <begin position="1003"/>
        <end position="1024"/>
    </location>
</feature>
<feature type="compositionally biased region" description="Basic residues" evidence="1">
    <location>
        <begin position="464"/>
        <end position="474"/>
    </location>
</feature>
<evidence type="ECO:0000313" key="2">
    <source>
        <dbReference type="EMBL" id="CAD7395878.1"/>
    </source>
</evidence>
<evidence type="ECO:0000256" key="1">
    <source>
        <dbReference type="SAM" id="MobiDB-lite"/>
    </source>
</evidence>
<proteinExistence type="predicted"/>
<feature type="compositionally biased region" description="Low complexity" evidence="1">
    <location>
        <begin position="446"/>
        <end position="457"/>
    </location>
</feature>
<feature type="region of interest" description="Disordered" evidence="1">
    <location>
        <begin position="595"/>
        <end position="716"/>
    </location>
</feature>
<feature type="compositionally biased region" description="Basic and acidic residues" evidence="1">
    <location>
        <begin position="538"/>
        <end position="548"/>
    </location>
</feature>
<dbReference type="EMBL" id="OC317282">
    <property type="protein sequence ID" value="CAD7395878.1"/>
    <property type="molecule type" value="Genomic_DNA"/>
</dbReference>
<feature type="compositionally biased region" description="Basic residues" evidence="1">
    <location>
        <begin position="1419"/>
        <end position="1431"/>
    </location>
</feature>
<feature type="region of interest" description="Disordered" evidence="1">
    <location>
        <begin position="897"/>
        <end position="916"/>
    </location>
</feature>
<protein>
    <submittedName>
        <fullName evidence="2">Uncharacterized protein</fullName>
    </submittedName>
</protein>
<feature type="region of interest" description="Disordered" evidence="1">
    <location>
        <begin position="975"/>
        <end position="1042"/>
    </location>
</feature>
<feature type="compositionally biased region" description="Polar residues" evidence="1">
    <location>
        <begin position="208"/>
        <end position="220"/>
    </location>
</feature>
<feature type="region of interest" description="Disordered" evidence="1">
    <location>
        <begin position="208"/>
        <end position="302"/>
    </location>
</feature>